<dbReference type="RefSeq" id="XP_014148059.1">
    <property type="nucleotide sequence ID" value="XM_014292584.1"/>
</dbReference>
<dbReference type="AlphaFoldDB" id="A0A0L0FBM2"/>
<dbReference type="Proteomes" id="UP000054560">
    <property type="component" value="Unassembled WGS sequence"/>
</dbReference>
<evidence type="ECO:0000313" key="2">
    <source>
        <dbReference type="EMBL" id="KNC74157.1"/>
    </source>
</evidence>
<gene>
    <name evidence="2" type="ORF">SARC_13286</name>
</gene>
<dbReference type="GeneID" id="25913790"/>
<protein>
    <submittedName>
        <fullName evidence="2">Uncharacterized protein</fullName>
    </submittedName>
</protein>
<accession>A0A0L0FBM2</accession>
<evidence type="ECO:0000313" key="3">
    <source>
        <dbReference type="Proteomes" id="UP000054560"/>
    </source>
</evidence>
<feature type="compositionally biased region" description="Basic and acidic residues" evidence="1">
    <location>
        <begin position="12"/>
        <end position="34"/>
    </location>
</feature>
<name>A0A0L0FBM2_9EUKA</name>
<feature type="region of interest" description="Disordered" evidence="1">
    <location>
        <begin position="1"/>
        <end position="34"/>
    </location>
</feature>
<dbReference type="EMBL" id="KQ244703">
    <property type="protein sequence ID" value="KNC74157.1"/>
    <property type="molecule type" value="Genomic_DNA"/>
</dbReference>
<evidence type="ECO:0000256" key="1">
    <source>
        <dbReference type="SAM" id="MobiDB-lite"/>
    </source>
</evidence>
<proteinExistence type="predicted"/>
<reference evidence="2 3" key="1">
    <citation type="submission" date="2011-02" db="EMBL/GenBank/DDBJ databases">
        <title>The Genome Sequence of Sphaeroforma arctica JP610.</title>
        <authorList>
            <consortium name="The Broad Institute Genome Sequencing Platform"/>
            <person name="Russ C."/>
            <person name="Cuomo C."/>
            <person name="Young S.K."/>
            <person name="Zeng Q."/>
            <person name="Gargeya S."/>
            <person name="Alvarado L."/>
            <person name="Berlin A."/>
            <person name="Chapman S.B."/>
            <person name="Chen Z."/>
            <person name="Freedman E."/>
            <person name="Gellesch M."/>
            <person name="Goldberg J."/>
            <person name="Griggs A."/>
            <person name="Gujja S."/>
            <person name="Heilman E."/>
            <person name="Heiman D."/>
            <person name="Howarth C."/>
            <person name="Mehta T."/>
            <person name="Neiman D."/>
            <person name="Pearson M."/>
            <person name="Roberts A."/>
            <person name="Saif S."/>
            <person name="Shea T."/>
            <person name="Shenoy N."/>
            <person name="Sisk P."/>
            <person name="Stolte C."/>
            <person name="Sykes S."/>
            <person name="White J."/>
            <person name="Yandava C."/>
            <person name="Burger G."/>
            <person name="Gray M.W."/>
            <person name="Holland P.W.H."/>
            <person name="King N."/>
            <person name="Lang F.B.F."/>
            <person name="Roger A.J."/>
            <person name="Ruiz-Trillo I."/>
            <person name="Haas B."/>
            <person name="Nusbaum C."/>
            <person name="Birren B."/>
        </authorList>
    </citation>
    <scope>NUCLEOTIDE SEQUENCE [LARGE SCALE GENOMIC DNA]</scope>
    <source>
        <strain evidence="2 3">JP610</strain>
    </source>
</reference>
<keyword evidence="3" id="KW-1185">Reference proteome</keyword>
<sequence length="198" mass="21683">MAMRQVGPSEYQAKKDEVQRHTTQELRRMSSRTDKYRVPSAASVRAFNAFTIRHTTDTGSPLLLGDGAFNTFTIHHTTDPGSPLLLGVGAFNPFTIRHTTDTGSPLLLGDGSFNAFTIRYTTDTGPPLLLGVGAFNAFTIRQQPLTKCLPRRTLRQLRTNVVTNTTDIDAASDDETMVGRTLNPAVAYYKTLNGHASP</sequence>
<organism evidence="2 3">
    <name type="scientific">Sphaeroforma arctica JP610</name>
    <dbReference type="NCBI Taxonomy" id="667725"/>
    <lineage>
        <taxon>Eukaryota</taxon>
        <taxon>Ichthyosporea</taxon>
        <taxon>Ichthyophonida</taxon>
        <taxon>Sphaeroforma</taxon>
    </lineage>
</organism>